<comment type="caution">
    <text evidence="1">The sequence shown here is derived from an EMBL/GenBank/DDBJ whole genome shotgun (WGS) entry which is preliminary data.</text>
</comment>
<dbReference type="AlphaFoldDB" id="A0AAD4JTX0"/>
<keyword evidence="2" id="KW-1185">Reference proteome</keyword>
<proteinExistence type="predicted"/>
<dbReference type="Proteomes" id="UP001200034">
    <property type="component" value="Unassembled WGS sequence"/>
</dbReference>
<feature type="non-terminal residue" evidence="1">
    <location>
        <position position="56"/>
    </location>
</feature>
<reference evidence="1" key="1">
    <citation type="journal article" date="2021" name="Mol. Ecol. Resour.">
        <title>Phylogenomic analyses of the genus Drosophila reveals genomic signals of climate adaptation.</title>
        <authorList>
            <person name="Li F."/>
            <person name="Rane R.V."/>
            <person name="Luria V."/>
            <person name="Xiong Z."/>
            <person name="Chen J."/>
            <person name="Li Z."/>
            <person name="Catullo R.A."/>
            <person name="Griffin P.C."/>
            <person name="Schiffer M."/>
            <person name="Pearce S."/>
            <person name="Lee S.F."/>
            <person name="McElroy K."/>
            <person name="Stocker A."/>
            <person name="Shirriffs J."/>
            <person name="Cockerell F."/>
            <person name="Coppin C."/>
            <person name="Sgro C.M."/>
            <person name="Karger A."/>
            <person name="Cain J.W."/>
            <person name="Weber J.A."/>
            <person name="Santpere G."/>
            <person name="Kirschner M.W."/>
            <person name="Hoffmann A.A."/>
            <person name="Oakeshott J.G."/>
            <person name="Zhang G."/>
        </authorList>
    </citation>
    <scope>NUCLEOTIDE SEQUENCE</scope>
    <source>
        <strain evidence="1">BGI-SZ-2011g</strain>
    </source>
</reference>
<dbReference type="EMBL" id="JAJJHW010003409">
    <property type="protein sequence ID" value="KAH8359633.1"/>
    <property type="molecule type" value="Genomic_DNA"/>
</dbReference>
<gene>
    <name evidence="1" type="ORF">KR093_007953</name>
</gene>
<sequence length="56" mass="6648">QNTTYLLYDMQFDANYFPIYLPEYNFTFTGLFYANNVKAFEIRVAGSFCDMHHDCS</sequence>
<name>A0AAD4JTX0_9MUSC</name>
<organism evidence="1 2">
    <name type="scientific">Drosophila rubida</name>
    <dbReference type="NCBI Taxonomy" id="30044"/>
    <lineage>
        <taxon>Eukaryota</taxon>
        <taxon>Metazoa</taxon>
        <taxon>Ecdysozoa</taxon>
        <taxon>Arthropoda</taxon>
        <taxon>Hexapoda</taxon>
        <taxon>Insecta</taxon>
        <taxon>Pterygota</taxon>
        <taxon>Neoptera</taxon>
        <taxon>Endopterygota</taxon>
        <taxon>Diptera</taxon>
        <taxon>Brachycera</taxon>
        <taxon>Muscomorpha</taxon>
        <taxon>Ephydroidea</taxon>
        <taxon>Drosophilidae</taxon>
        <taxon>Drosophila</taxon>
    </lineage>
</organism>
<evidence type="ECO:0000313" key="2">
    <source>
        <dbReference type="Proteomes" id="UP001200034"/>
    </source>
</evidence>
<protein>
    <submittedName>
        <fullName evidence="1">Uncharacterized protein</fullName>
    </submittedName>
</protein>
<evidence type="ECO:0000313" key="1">
    <source>
        <dbReference type="EMBL" id="KAH8359633.1"/>
    </source>
</evidence>
<accession>A0AAD4JTX0</accession>
<feature type="non-terminal residue" evidence="1">
    <location>
        <position position="1"/>
    </location>
</feature>